<reference evidence="2 3" key="1">
    <citation type="submission" date="2022-12" db="EMBL/GenBank/DDBJ databases">
        <title>Chromosome-level genome of Tegillarca granosa.</title>
        <authorList>
            <person name="Kim J."/>
        </authorList>
    </citation>
    <scope>NUCLEOTIDE SEQUENCE [LARGE SCALE GENOMIC DNA]</scope>
    <source>
        <strain evidence="2">Teg-2019</strain>
        <tissue evidence="2">Adductor muscle</tissue>
    </source>
</reference>
<keyword evidence="3" id="KW-1185">Reference proteome</keyword>
<evidence type="ECO:0000256" key="1">
    <source>
        <dbReference type="SAM" id="MobiDB-lite"/>
    </source>
</evidence>
<dbReference type="InterPro" id="IPR028260">
    <property type="entry name" value="FAM177"/>
</dbReference>
<dbReference type="PANTHER" id="PTHR31206:SF1">
    <property type="entry name" value="LP10445P"/>
    <property type="match status" value="1"/>
</dbReference>
<accession>A0ABQ9EVS1</accession>
<name>A0ABQ9EVS1_TEGGR</name>
<evidence type="ECO:0008006" key="4">
    <source>
        <dbReference type="Google" id="ProtNLM"/>
    </source>
</evidence>
<dbReference type="Proteomes" id="UP001217089">
    <property type="component" value="Unassembled WGS sequence"/>
</dbReference>
<dbReference type="EMBL" id="JARBDR010000657">
    <property type="protein sequence ID" value="KAJ8309258.1"/>
    <property type="molecule type" value="Genomic_DNA"/>
</dbReference>
<feature type="compositionally biased region" description="Polar residues" evidence="1">
    <location>
        <begin position="13"/>
        <end position="25"/>
    </location>
</feature>
<feature type="compositionally biased region" description="Basic and acidic residues" evidence="1">
    <location>
        <begin position="123"/>
        <end position="141"/>
    </location>
</feature>
<feature type="region of interest" description="Disordered" evidence="1">
    <location>
        <begin position="48"/>
        <end position="67"/>
    </location>
</feature>
<evidence type="ECO:0000313" key="2">
    <source>
        <dbReference type="EMBL" id="KAJ8309258.1"/>
    </source>
</evidence>
<sequence length="174" mass="20388">MEAGESCHPVPPGNSTDFMNISLESGDQPVKKKQPKRILHFSDGILEEYSTDEEEEDKPPPPPPVDPKKLPWLPWFWYYIVTAASRSLSAADFCGEKLAWFFGITSPKYQYAIDEYYRLKEEEEREKAREERRKQQLEEMRLSSIDVQTDKDVLRDVDLHTEDKVQDKEEGKKY</sequence>
<evidence type="ECO:0000313" key="3">
    <source>
        <dbReference type="Proteomes" id="UP001217089"/>
    </source>
</evidence>
<proteinExistence type="predicted"/>
<feature type="region of interest" description="Disordered" evidence="1">
    <location>
        <begin position="1"/>
        <end position="42"/>
    </location>
</feature>
<dbReference type="PANTHER" id="PTHR31206">
    <property type="entry name" value="LP10445P"/>
    <property type="match status" value="1"/>
</dbReference>
<dbReference type="Pfam" id="PF14774">
    <property type="entry name" value="FAM177"/>
    <property type="match status" value="1"/>
</dbReference>
<gene>
    <name evidence="2" type="ORF">KUTeg_014132</name>
</gene>
<comment type="caution">
    <text evidence="2">The sequence shown here is derived from an EMBL/GenBank/DDBJ whole genome shotgun (WGS) entry which is preliminary data.</text>
</comment>
<feature type="region of interest" description="Disordered" evidence="1">
    <location>
        <begin position="123"/>
        <end position="143"/>
    </location>
</feature>
<protein>
    <recommendedName>
        <fullName evidence="4">Protein FAM177A1</fullName>
    </recommendedName>
</protein>
<organism evidence="2 3">
    <name type="scientific">Tegillarca granosa</name>
    <name type="common">Malaysian cockle</name>
    <name type="synonym">Anadara granosa</name>
    <dbReference type="NCBI Taxonomy" id="220873"/>
    <lineage>
        <taxon>Eukaryota</taxon>
        <taxon>Metazoa</taxon>
        <taxon>Spiralia</taxon>
        <taxon>Lophotrochozoa</taxon>
        <taxon>Mollusca</taxon>
        <taxon>Bivalvia</taxon>
        <taxon>Autobranchia</taxon>
        <taxon>Pteriomorphia</taxon>
        <taxon>Arcoida</taxon>
        <taxon>Arcoidea</taxon>
        <taxon>Arcidae</taxon>
        <taxon>Tegillarca</taxon>
    </lineage>
</organism>
<feature type="compositionally biased region" description="Acidic residues" evidence="1">
    <location>
        <begin position="48"/>
        <end position="57"/>
    </location>
</feature>